<dbReference type="Gene3D" id="3.40.50.300">
    <property type="entry name" value="P-loop containing nucleotide triphosphate hydrolases"/>
    <property type="match status" value="1"/>
</dbReference>
<dbReference type="GO" id="GO:0003678">
    <property type="term" value="F:DNA helicase activity"/>
    <property type="evidence" value="ECO:0007669"/>
    <property type="project" value="InterPro"/>
</dbReference>
<evidence type="ECO:0000256" key="6">
    <source>
        <dbReference type="ARBA" id="ARBA00023125"/>
    </source>
</evidence>
<dbReference type="Pfam" id="PF05970">
    <property type="entry name" value="PIF1"/>
    <property type="match status" value="1"/>
</dbReference>
<evidence type="ECO:0000256" key="4">
    <source>
        <dbReference type="ARBA" id="ARBA00022806"/>
    </source>
</evidence>
<accession>A0A6C0DNN2</accession>
<dbReference type="PANTHER" id="PTHR47642:SF5">
    <property type="entry name" value="ATP-DEPENDENT DNA HELICASE"/>
    <property type="match status" value="1"/>
</dbReference>
<feature type="region of interest" description="Disordered" evidence="9">
    <location>
        <begin position="499"/>
        <end position="532"/>
    </location>
</feature>
<feature type="domain" description="AAA+ ATPase" evidence="10">
    <location>
        <begin position="52"/>
        <end position="204"/>
    </location>
</feature>
<keyword evidence="2" id="KW-0227">DNA damage</keyword>
<name>A0A6C0DNN2_9ZZZZ</name>
<dbReference type="InterPro" id="IPR051055">
    <property type="entry name" value="PIF1_helicase"/>
</dbReference>
<keyword evidence="8" id="KW-0413">Isomerase</keyword>
<keyword evidence="6" id="KW-0238">DNA-binding</keyword>
<dbReference type="CDD" id="cd18037">
    <property type="entry name" value="DEXSc_Pif1_like"/>
    <property type="match status" value="1"/>
</dbReference>
<feature type="compositionally biased region" description="Basic and acidic residues" evidence="9">
    <location>
        <begin position="512"/>
        <end position="532"/>
    </location>
</feature>
<dbReference type="InterPro" id="IPR010285">
    <property type="entry name" value="DNA_helicase_pif1-like_DEAD"/>
</dbReference>
<dbReference type="EMBL" id="MN739638">
    <property type="protein sequence ID" value="QHT17489.1"/>
    <property type="molecule type" value="Genomic_DNA"/>
</dbReference>
<sequence length="532" mass="61020">MNKYMIIKKIPEINSSNIEKKEQPIEQPIKARMEKDIELSKEQQYAYYKFMNGENLFITGPGGTGKTRLIKKLVENAKKNEKNVSVCAMTGCAAILLNCNARTLHSWSGIKLAKGTKQSVINSVLKNKRIVKIWKKVEILILDEVSMLSKKVFEIIEEIARCTRLSSLPFGGIQVIFTGDFYQLPPVGSDGEPETEQFCFESPRWNMVFTQKNHIQLETIFRQTDLTYIEILKQIRQGTIEEKNVELLRTFINREYNTEKNNGCIPTKLFPIRSKVDYVNNMMFSKLNEQEHILNAIYKTDFMTYVESEKNLSIETIQQCSRLSVLEKEQELDLLMNSIPCNKVLRLKKGAIVMCTINLDMYNSICNGSQGVVIDIIEGESMYKQIVVRFSNGIIKKIQPNFWQCEDFPTLGIGQYPLCLAWALTIHKIQGATLSMAEIDIGQSIFEYGQTYVALSRIQSLEGLYLSAFNPTKIKTNPKVTEFYKNIPKFELSELEKIETSKSESINNSSKEASKELKEESYDSDNIKKIKF</sequence>
<evidence type="ECO:0000256" key="2">
    <source>
        <dbReference type="ARBA" id="ARBA00022763"/>
    </source>
</evidence>
<evidence type="ECO:0000256" key="7">
    <source>
        <dbReference type="ARBA" id="ARBA00023204"/>
    </source>
</evidence>
<organism evidence="11">
    <name type="scientific">viral metagenome</name>
    <dbReference type="NCBI Taxonomy" id="1070528"/>
    <lineage>
        <taxon>unclassified sequences</taxon>
        <taxon>metagenomes</taxon>
        <taxon>organismal metagenomes</taxon>
    </lineage>
</organism>
<dbReference type="SUPFAM" id="SSF52540">
    <property type="entry name" value="P-loop containing nucleoside triphosphate hydrolases"/>
    <property type="match status" value="2"/>
</dbReference>
<keyword evidence="3" id="KW-0378">Hydrolase</keyword>
<keyword evidence="1" id="KW-0547">Nucleotide-binding</keyword>
<reference evidence="11" key="1">
    <citation type="journal article" date="2020" name="Nature">
        <title>Giant virus diversity and host interactions through global metagenomics.</title>
        <authorList>
            <person name="Schulz F."/>
            <person name="Roux S."/>
            <person name="Paez-Espino D."/>
            <person name="Jungbluth S."/>
            <person name="Walsh D.A."/>
            <person name="Denef V.J."/>
            <person name="McMahon K.D."/>
            <person name="Konstantinidis K.T."/>
            <person name="Eloe-Fadrosh E.A."/>
            <person name="Kyrpides N.C."/>
            <person name="Woyke T."/>
        </authorList>
    </citation>
    <scope>NUCLEOTIDE SEQUENCE</scope>
    <source>
        <strain evidence="11">GVMAG-M-3300023174-24</strain>
    </source>
</reference>
<dbReference type="SMART" id="SM00382">
    <property type="entry name" value="AAA"/>
    <property type="match status" value="1"/>
</dbReference>
<dbReference type="CDD" id="cd18809">
    <property type="entry name" value="SF1_C_RecD"/>
    <property type="match status" value="1"/>
</dbReference>
<evidence type="ECO:0000313" key="11">
    <source>
        <dbReference type="EMBL" id="QHT17489.1"/>
    </source>
</evidence>
<keyword evidence="5" id="KW-0067">ATP-binding</keyword>
<evidence type="ECO:0000256" key="3">
    <source>
        <dbReference type="ARBA" id="ARBA00022801"/>
    </source>
</evidence>
<dbReference type="Pfam" id="PF21530">
    <property type="entry name" value="Pif1_2B_dom"/>
    <property type="match status" value="1"/>
</dbReference>
<keyword evidence="7" id="KW-0234">DNA repair</keyword>
<evidence type="ECO:0000256" key="8">
    <source>
        <dbReference type="ARBA" id="ARBA00023235"/>
    </source>
</evidence>
<keyword evidence="4" id="KW-0347">Helicase</keyword>
<protein>
    <recommendedName>
        <fullName evidence="10">AAA+ ATPase domain-containing protein</fullName>
    </recommendedName>
</protein>
<dbReference type="PANTHER" id="PTHR47642">
    <property type="entry name" value="ATP-DEPENDENT DNA HELICASE"/>
    <property type="match status" value="1"/>
</dbReference>
<dbReference type="InterPro" id="IPR003593">
    <property type="entry name" value="AAA+_ATPase"/>
</dbReference>
<evidence type="ECO:0000256" key="1">
    <source>
        <dbReference type="ARBA" id="ARBA00022741"/>
    </source>
</evidence>
<evidence type="ECO:0000256" key="9">
    <source>
        <dbReference type="SAM" id="MobiDB-lite"/>
    </source>
</evidence>
<evidence type="ECO:0000259" key="10">
    <source>
        <dbReference type="SMART" id="SM00382"/>
    </source>
</evidence>
<dbReference type="InterPro" id="IPR049163">
    <property type="entry name" value="Pif1-like_2B_dom"/>
</dbReference>
<dbReference type="InterPro" id="IPR027417">
    <property type="entry name" value="P-loop_NTPase"/>
</dbReference>
<dbReference type="GO" id="GO:0006281">
    <property type="term" value="P:DNA repair"/>
    <property type="evidence" value="ECO:0007669"/>
    <property type="project" value="InterPro"/>
</dbReference>
<dbReference type="GO" id="GO:0000723">
    <property type="term" value="P:telomere maintenance"/>
    <property type="evidence" value="ECO:0007669"/>
    <property type="project" value="InterPro"/>
</dbReference>
<evidence type="ECO:0000256" key="5">
    <source>
        <dbReference type="ARBA" id="ARBA00022840"/>
    </source>
</evidence>
<dbReference type="AlphaFoldDB" id="A0A6C0DNN2"/>
<proteinExistence type="predicted"/>